<dbReference type="InterPro" id="IPR005809">
    <property type="entry name" value="Succ_CoA_ligase-like_bsu"/>
</dbReference>
<keyword evidence="6" id="KW-0460">Magnesium</keyword>
<dbReference type="SUPFAM" id="SSF56059">
    <property type="entry name" value="Glutathione synthetase ATP-binding domain-like"/>
    <property type="match status" value="1"/>
</dbReference>
<comment type="caution">
    <text evidence="8">The sequence shown here is derived from an EMBL/GenBank/DDBJ whole genome shotgun (WGS) entry which is preliminary data.</text>
</comment>
<evidence type="ECO:0000256" key="4">
    <source>
        <dbReference type="ARBA" id="ARBA00022723"/>
    </source>
</evidence>
<name>T1BFI3_9ZZZZ</name>
<dbReference type="PROSITE" id="PS50975">
    <property type="entry name" value="ATP_GRASP"/>
    <property type="match status" value="1"/>
</dbReference>
<dbReference type="GO" id="GO:0005524">
    <property type="term" value="F:ATP binding"/>
    <property type="evidence" value="ECO:0007669"/>
    <property type="project" value="InterPro"/>
</dbReference>
<dbReference type="Pfam" id="PF00549">
    <property type="entry name" value="Ligase_CoA"/>
    <property type="match status" value="1"/>
</dbReference>
<keyword evidence="4" id="KW-0479">Metal-binding</keyword>
<dbReference type="Pfam" id="PF08442">
    <property type="entry name" value="ATP-grasp_2"/>
    <property type="match status" value="1"/>
</dbReference>
<organism evidence="8">
    <name type="scientific">mine drainage metagenome</name>
    <dbReference type="NCBI Taxonomy" id="410659"/>
    <lineage>
        <taxon>unclassified sequences</taxon>
        <taxon>metagenomes</taxon>
        <taxon>ecological metagenomes</taxon>
    </lineage>
</organism>
<dbReference type="InterPro" id="IPR005811">
    <property type="entry name" value="SUCC_ACL_C"/>
</dbReference>
<reference evidence="8" key="2">
    <citation type="journal article" date="2014" name="ISME J.">
        <title>Microbial stratification in low pH oxic and suboxic macroscopic growths along an acid mine drainage.</title>
        <authorList>
            <person name="Mendez-Garcia C."/>
            <person name="Mesa V."/>
            <person name="Sprenger R.R."/>
            <person name="Richter M."/>
            <person name="Diez M.S."/>
            <person name="Solano J."/>
            <person name="Bargiela R."/>
            <person name="Golyshina O.V."/>
            <person name="Manteca A."/>
            <person name="Ramos J.L."/>
            <person name="Gallego J.R."/>
            <person name="Llorente I."/>
            <person name="Martins Dos Santos V.A."/>
            <person name="Jensen O.N."/>
            <person name="Pelaez A.I."/>
            <person name="Sanchez J."/>
            <person name="Ferrer M."/>
        </authorList>
    </citation>
    <scope>NUCLEOTIDE SEQUENCE</scope>
</reference>
<proteinExistence type="inferred from homology"/>
<dbReference type="Gene3D" id="3.30.1490.20">
    <property type="entry name" value="ATP-grasp fold, A domain"/>
    <property type="match status" value="1"/>
</dbReference>
<evidence type="ECO:0000313" key="8">
    <source>
        <dbReference type="EMBL" id="EQD51809.1"/>
    </source>
</evidence>
<protein>
    <submittedName>
        <fullName evidence="8">Succinyl-CoA synthetase beta chain</fullName>
    </submittedName>
</protein>
<feature type="domain" description="ATP-grasp" evidence="7">
    <location>
        <begin position="9"/>
        <end position="55"/>
    </location>
</feature>
<keyword evidence="2" id="KW-0816">Tricarboxylic acid cycle</keyword>
<dbReference type="GO" id="GO:0005829">
    <property type="term" value="C:cytosol"/>
    <property type="evidence" value="ECO:0007669"/>
    <property type="project" value="TreeGrafter"/>
</dbReference>
<dbReference type="EMBL" id="AUZY01007032">
    <property type="protein sequence ID" value="EQD51809.1"/>
    <property type="molecule type" value="Genomic_DNA"/>
</dbReference>
<dbReference type="PANTHER" id="PTHR11815">
    <property type="entry name" value="SUCCINYL-COA SYNTHETASE BETA CHAIN"/>
    <property type="match status" value="1"/>
</dbReference>
<evidence type="ECO:0000259" key="7">
    <source>
        <dbReference type="PROSITE" id="PS50975"/>
    </source>
</evidence>
<dbReference type="Gene3D" id="3.40.50.261">
    <property type="entry name" value="Succinyl-CoA synthetase domains"/>
    <property type="match status" value="1"/>
</dbReference>
<dbReference type="GO" id="GO:0046872">
    <property type="term" value="F:metal ion binding"/>
    <property type="evidence" value="ECO:0007669"/>
    <property type="project" value="UniProtKB-KW"/>
</dbReference>
<gene>
    <name evidence="8" type="ORF">B1B_10852</name>
</gene>
<keyword evidence="3" id="KW-0436">Ligase</keyword>
<dbReference type="InterPro" id="IPR017866">
    <property type="entry name" value="Succ-CoA_synthase_bsu_CS"/>
</dbReference>
<dbReference type="InterPro" id="IPR013650">
    <property type="entry name" value="ATP-grasp_succ-CoA_synth-type"/>
</dbReference>
<comment type="cofactor">
    <cofactor evidence="1">
        <name>Mg(2+)</name>
        <dbReference type="ChEBI" id="CHEBI:18420"/>
    </cofactor>
</comment>
<dbReference type="NCBIfam" id="NF001913">
    <property type="entry name" value="PRK00696.1"/>
    <property type="match status" value="1"/>
</dbReference>
<dbReference type="HAMAP" id="MF_00558">
    <property type="entry name" value="Succ_CoA_beta"/>
    <property type="match status" value="1"/>
</dbReference>
<evidence type="ECO:0000256" key="1">
    <source>
        <dbReference type="ARBA" id="ARBA00001946"/>
    </source>
</evidence>
<dbReference type="InterPro" id="IPR011761">
    <property type="entry name" value="ATP-grasp"/>
</dbReference>
<dbReference type="InterPro" id="IPR016102">
    <property type="entry name" value="Succinyl-CoA_synth-like"/>
</dbReference>
<dbReference type="FunFam" id="3.40.50.261:FF:000001">
    <property type="entry name" value="Succinate--CoA ligase [ADP-forming] subunit beta"/>
    <property type="match status" value="1"/>
</dbReference>
<dbReference type="FunFam" id="3.30.470.20:FF:000002">
    <property type="entry name" value="Succinate--CoA ligase [ADP-forming] subunit beta"/>
    <property type="match status" value="1"/>
</dbReference>
<dbReference type="AlphaFoldDB" id="T1BFI3"/>
<dbReference type="SUPFAM" id="SSF52210">
    <property type="entry name" value="Succinyl-CoA synthetase domains"/>
    <property type="match status" value="1"/>
</dbReference>
<evidence type="ECO:0000256" key="2">
    <source>
        <dbReference type="ARBA" id="ARBA00022532"/>
    </source>
</evidence>
<evidence type="ECO:0000256" key="5">
    <source>
        <dbReference type="ARBA" id="ARBA00022741"/>
    </source>
</evidence>
<sequence>MNLHEYQAKAIFAQMGVPIPSGSVAHSPDEAVAIAEKLGGAPWVVKAEIHAGGRGKAGGVKLCSSPAEVRAAAQALIGTRLKTHQTGADGLPVSVVLVEGGSAIAREFYLSLVVDRTRECLSFIASPDGGVEIETVAEEHPDRIVTVPLPPATSGIPGYVTRILAGHLGLPRDLFPSFAKLIAGLHACLLATDASLIEINPLILTESGNLIALDAKVTLDDNALFRHPDLAALDDPSQHNPAEEEAERAGLNYVALDGDIACMVNGAGLAMATMDLIQLKGGQPANFLDVGGDATAGRVIQAFQLFRSNPNVRAVLVNIFGGIVRCDLIAEGLISAMRDAAPKVPVIVRLEGTRAEEGRRLLRESGLPIEAIAGLAEAAERAVRAAGGAS</sequence>
<evidence type="ECO:0000256" key="6">
    <source>
        <dbReference type="ARBA" id="ARBA00022842"/>
    </source>
</evidence>
<dbReference type="InterPro" id="IPR013815">
    <property type="entry name" value="ATP_grasp_subdomain_1"/>
</dbReference>
<dbReference type="PANTHER" id="PTHR11815:SF10">
    <property type="entry name" value="SUCCINATE--COA LIGASE [GDP-FORMING] SUBUNIT BETA, MITOCHONDRIAL"/>
    <property type="match status" value="1"/>
</dbReference>
<dbReference type="PROSITE" id="PS01217">
    <property type="entry name" value="SUCCINYL_COA_LIG_3"/>
    <property type="match status" value="1"/>
</dbReference>
<dbReference type="GO" id="GO:0006099">
    <property type="term" value="P:tricarboxylic acid cycle"/>
    <property type="evidence" value="ECO:0007669"/>
    <property type="project" value="UniProtKB-KW"/>
</dbReference>
<dbReference type="PIRSF" id="PIRSF001554">
    <property type="entry name" value="SucCS_beta"/>
    <property type="match status" value="1"/>
</dbReference>
<reference evidence="8" key="1">
    <citation type="submission" date="2013-08" db="EMBL/GenBank/DDBJ databases">
        <authorList>
            <person name="Mendez C."/>
            <person name="Richter M."/>
            <person name="Ferrer M."/>
            <person name="Sanchez J."/>
        </authorList>
    </citation>
    <scope>NUCLEOTIDE SEQUENCE</scope>
</reference>
<dbReference type="Gene3D" id="3.30.470.20">
    <property type="entry name" value="ATP-grasp fold, B domain"/>
    <property type="match status" value="1"/>
</dbReference>
<evidence type="ECO:0000256" key="3">
    <source>
        <dbReference type="ARBA" id="ARBA00022598"/>
    </source>
</evidence>
<dbReference type="GO" id="GO:0042709">
    <property type="term" value="C:succinate-CoA ligase complex"/>
    <property type="evidence" value="ECO:0007669"/>
    <property type="project" value="UniProtKB-ARBA"/>
</dbReference>
<dbReference type="GO" id="GO:0006104">
    <property type="term" value="P:succinyl-CoA metabolic process"/>
    <property type="evidence" value="ECO:0007669"/>
    <property type="project" value="TreeGrafter"/>
</dbReference>
<dbReference type="FunFam" id="3.30.1490.20:FF:000002">
    <property type="entry name" value="Succinate--CoA ligase [ADP-forming] subunit beta"/>
    <property type="match status" value="1"/>
</dbReference>
<accession>T1BFI3</accession>
<dbReference type="GO" id="GO:0004775">
    <property type="term" value="F:succinate-CoA ligase (ADP-forming) activity"/>
    <property type="evidence" value="ECO:0007669"/>
    <property type="project" value="UniProtKB-ARBA"/>
</dbReference>
<keyword evidence="5" id="KW-0547">Nucleotide-binding</keyword>
<dbReference type="NCBIfam" id="TIGR01016">
    <property type="entry name" value="sucCoAbeta"/>
    <property type="match status" value="1"/>
</dbReference>